<dbReference type="InterPro" id="IPR012454">
    <property type="entry name" value="DUF1659"/>
</dbReference>
<evidence type="ECO:0000313" key="3">
    <source>
        <dbReference type="Proteomes" id="UP001243286"/>
    </source>
</evidence>
<keyword evidence="3" id="KW-1185">Reference proteome</keyword>
<evidence type="ECO:0000259" key="1">
    <source>
        <dbReference type="Pfam" id="PF07872"/>
    </source>
</evidence>
<comment type="caution">
    <text evidence="2">The sequence shown here is derived from an EMBL/GenBank/DDBJ whole genome shotgun (WGS) entry which is preliminary data.</text>
</comment>
<gene>
    <name evidence="2" type="ORF">QK289_04320</name>
</gene>
<accession>A0ABT6R054</accession>
<dbReference type="Proteomes" id="UP001243286">
    <property type="component" value="Unassembled WGS sequence"/>
</dbReference>
<name>A0ABT6R054_9BACL</name>
<organism evidence="2 3">
    <name type="scientific">Exiguobacterium antarcticum</name>
    <dbReference type="NCBI Taxonomy" id="132920"/>
    <lineage>
        <taxon>Bacteria</taxon>
        <taxon>Bacillati</taxon>
        <taxon>Bacillota</taxon>
        <taxon>Bacilli</taxon>
        <taxon>Bacillales</taxon>
        <taxon>Bacillales Family XII. Incertae Sedis</taxon>
        <taxon>Exiguobacterium</taxon>
    </lineage>
</organism>
<dbReference type="EMBL" id="JASBQV010000004">
    <property type="protein sequence ID" value="MDI3234223.1"/>
    <property type="molecule type" value="Genomic_DNA"/>
</dbReference>
<dbReference type="RefSeq" id="WP_026829726.1">
    <property type="nucleotide sequence ID" value="NZ_JANJYY010000031.1"/>
</dbReference>
<protein>
    <submittedName>
        <fullName evidence="2">DUF1659 domain-containing protein</fullName>
    </submittedName>
</protein>
<proteinExistence type="predicted"/>
<evidence type="ECO:0000313" key="2">
    <source>
        <dbReference type="EMBL" id="MDI3234223.1"/>
    </source>
</evidence>
<sequence length="75" mass="8126">MTQAEEIKTSLVVVFERNDKVTPNGDAVIARRRFNGLRADLDPQAVASIGQAIGKLLAGAYTHTEISRDFALLNA</sequence>
<reference evidence="2 3" key="1">
    <citation type="submission" date="2023-04" db="EMBL/GenBank/DDBJ databases">
        <title>Antarctic isolates genomes.</title>
        <authorList>
            <person name="Dimov S.G."/>
        </authorList>
    </citation>
    <scope>NUCLEOTIDE SEQUENCE [LARGE SCALE GENOMIC DNA]</scope>
    <source>
        <strain evidence="2 3">AL19</strain>
    </source>
</reference>
<feature type="domain" description="DUF1659" evidence="1">
    <location>
        <begin position="3"/>
        <end position="66"/>
    </location>
</feature>
<dbReference type="Pfam" id="PF07872">
    <property type="entry name" value="DUF1659"/>
    <property type="match status" value="1"/>
</dbReference>